<feature type="transmembrane region" description="Helical" evidence="5">
    <location>
        <begin position="215"/>
        <end position="235"/>
    </location>
</feature>
<evidence type="ECO:0000313" key="7">
    <source>
        <dbReference type="Proteomes" id="UP001500655"/>
    </source>
</evidence>
<feature type="transmembrane region" description="Helical" evidence="5">
    <location>
        <begin position="79"/>
        <end position="112"/>
    </location>
</feature>
<dbReference type="InterPro" id="IPR000537">
    <property type="entry name" value="UbiA_prenyltransferase"/>
</dbReference>
<protein>
    <submittedName>
        <fullName evidence="6">UbiA family prenyltransferase</fullName>
    </submittedName>
</protein>
<evidence type="ECO:0000256" key="4">
    <source>
        <dbReference type="ARBA" id="ARBA00023136"/>
    </source>
</evidence>
<evidence type="ECO:0000256" key="2">
    <source>
        <dbReference type="ARBA" id="ARBA00022692"/>
    </source>
</evidence>
<dbReference type="Gene3D" id="1.20.120.1780">
    <property type="entry name" value="UbiA prenyltransferase"/>
    <property type="match status" value="1"/>
</dbReference>
<keyword evidence="3 5" id="KW-1133">Transmembrane helix</keyword>
<feature type="transmembrane region" description="Helical" evidence="5">
    <location>
        <begin position="190"/>
        <end position="209"/>
    </location>
</feature>
<accession>A0ABP4WKQ9</accession>
<comment type="subcellular location">
    <subcellularLocation>
        <location evidence="1">Membrane</location>
        <topology evidence="1">Multi-pass membrane protein</topology>
    </subcellularLocation>
</comment>
<evidence type="ECO:0000256" key="1">
    <source>
        <dbReference type="ARBA" id="ARBA00004141"/>
    </source>
</evidence>
<dbReference type="InterPro" id="IPR044878">
    <property type="entry name" value="UbiA_sf"/>
</dbReference>
<dbReference type="Proteomes" id="UP001500655">
    <property type="component" value="Unassembled WGS sequence"/>
</dbReference>
<keyword evidence="4 5" id="KW-0472">Membrane</keyword>
<proteinExistence type="predicted"/>
<organism evidence="6 7">
    <name type="scientific">Luedemannella helvata</name>
    <dbReference type="NCBI Taxonomy" id="349315"/>
    <lineage>
        <taxon>Bacteria</taxon>
        <taxon>Bacillati</taxon>
        <taxon>Actinomycetota</taxon>
        <taxon>Actinomycetes</taxon>
        <taxon>Micromonosporales</taxon>
        <taxon>Micromonosporaceae</taxon>
        <taxon>Luedemannella</taxon>
    </lineage>
</organism>
<dbReference type="EMBL" id="BAAALS010000011">
    <property type="protein sequence ID" value="GAA1754327.1"/>
    <property type="molecule type" value="Genomic_DNA"/>
</dbReference>
<dbReference type="Gene3D" id="1.10.357.140">
    <property type="entry name" value="UbiA prenyltransferase"/>
    <property type="match status" value="1"/>
</dbReference>
<reference evidence="7" key="1">
    <citation type="journal article" date="2019" name="Int. J. Syst. Evol. Microbiol.">
        <title>The Global Catalogue of Microorganisms (GCM) 10K type strain sequencing project: providing services to taxonomists for standard genome sequencing and annotation.</title>
        <authorList>
            <consortium name="The Broad Institute Genomics Platform"/>
            <consortium name="The Broad Institute Genome Sequencing Center for Infectious Disease"/>
            <person name="Wu L."/>
            <person name="Ma J."/>
        </authorList>
    </citation>
    <scope>NUCLEOTIDE SEQUENCE [LARGE SCALE GENOMIC DNA]</scope>
    <source>
        <strain evidence="7">JCM 13249</strain>
    </source>
</reference>
<evidence type="ECO:0000256" key="5">
    <source>
        <dbReference type="SAM" id="Phobius"/>
    </source>
</evidence>
<feature type="transmembrane region" description="Helical" evidence="5">
    <location>
        <begin position="124"/>
        <end position="141"/>
    </location>
</feature>
<evidence type="ECO:0000313" key="6">
    <source>
        <dbReference type="EMBL" id="GAA1754327.1"/>
    </source>
</evidence>
<name>A0ABP4WKQ9_9ACTN</name>
<gene>
    <name evidence="6" type="ORF">GCM10009681_26860</name>
</gene>
<evidence type="ECO:0000256" key="3">
    <source>
        <dbReference type="ARBA" id="ARBA00022989"/>
    </source>
</evidence>
<comment type="caution">
    <text evidence="6">The sequence shown here is derived from an EMBL/GenBank/DDBJ whole genome shotgun (WGS) entry which is preliminary data.</text>
</comment>
<keyword evidence="2 5" id="KW-0812">Transmembrane</keyword>
<sequence>MRACHPEPTAAVTAGSALLAVASGRDAAGVVAVAAAVLATQLCTGWHNDWLDAGRDAAVGRTDKPIPAGLVGRRTVGAAALLAGLAAVPLSLLSGLAAGLVLLGALASALAYNWPLKFTPWSPLPYAVSFGALGAFIVLGAGGTPAWWLVAAGACLGVGAHFANVIPDLADDARTGVRGLPHRVGATRSAVAAAVGLGATSALLVLGPPGPPSPLTLAGLVTAAFLLLIGGYAQLRRPASRILFRVVLVVAVLDVALLLAAVGGSA</sequence>
<dbReference type="Pfam" id="PF01040">
    <property type="entry name" value="UbiA"/>
    <property type="match status" value="1"/>
</dbReference>
<feature type="transmembrane region" description="Helical" evidence="5">
    <location>
        <begin position="242"/>
        <end position="263"/>
    </location>
</feature>
<keyword evidence="7" id="KW-1185">Reference proteome</keyword>